<accession>A0A835ICX0</accession>
<dbReference type="GO" id="GO:0016567">
    <property type="term" value="P:protein ubiquitination"/>
    <property type="evidence" value="ECO:0007669"/>
    <property type="project" value="InterPro"/>
</dbReference>
<evidence type="ECO:0000256" key="5">
    <source>
        <dbReference type="ARBA" id="ARBA00022692"/>
    </source>
</evidence>
<evidence type="ECO:0000256" key="10">
    <source>
        <dbReference type="ARBA" id="ARBA00022989"/>
    </source>
</evidence>
<keyword evidence="9" id="KW-0862">Zinc</keyword>
<proteinExistence type="predicted"/>
<evidence type="ECO:0000256" key="1">
    <source>
        <dbReference type="ARBA" id="ARBA00000900"/>
    </source>
</evidence>
<keyword evidence="8" id="KW-0833">Ubl conjugation pathway</keyword>
<dbReference type="PANTHER" id="PTHR47568">
    <property type="match status" value="1"/>
</dbReference>
<evidence type="ECO:0000259" key="12">
    <source>
        <dbReference type="Pfam" id="PF12483"/>
    </source>
</evidence>
<reference evidence="13 14" key="1">
    <citation type="submission" date="2020-10" db="EMBL/GenBank/DDBJ databases">
        <title>The Coptis chinensis genome and diversification of protoberbering-type alkaloids.</title>
        <authorList>
            <person name="Wang B."/>
            <person name="Shu S."/>
            <person name="Song C."/>
            <person name="Liu Y."/>
        </authorList>
    </citation>
    <scope>NUCLEOTIDE SEQUENCE [LARGE SCALE GENOMIC DNA]</scope>
    <source>
        <strain evidence="13">HL-2020</strain>
        <tissue evidence="13">Leaf</tissue>
    </source>
</reference>
<dbReference type="EC" id="2.3.2.27" evidence="3"/>
<evidence type="ECO:0000256" key="2">
    <source>
        <dbReference type="ARBA" id="ARBA00004141"/>
    </source>
</evidence>
<dbReference type="InterPro" id="IPR022170">
    <property type="entry name" value="MUL1-like"/>
</dbReference>
<keyword evidence="10" id="KW-1133">Transmembrane helix</keyword>
<dbReference type="AlphaFoldDB" id="A0A835ICX0"/>
<keyword evidence="4" id="KW-0808">Transferase</keyword>
<keyword evidence="6" id="KW-0479">Metal-binding</keyword>
<feature type="non-terminal residue" evidence="13">
    <location>
        <position position="142"/>
    </location>
</feature>
<protein>
    <recommendedName>
        <fullName evidence="3">RING-type E3 ubiquitin transferase</fullName>
        <ecNumber evidence="3">2.3.2.27</ecNumber>
    </recommendedName>
</protein>
<evidence type="ECO:0000256" key="3">
    <source>
        <dbReference type="ARBA" id="ARBA00012483"/>
    </source>
</evidence>
<sequence length="142" mass="16419">AVKDDIGTILIQRPHKGPFYVSPKSIDQLIANLGIWSRLFSKMWYRSVSFLIHYQLYVIDLLQLVQTTEFYKYASMGFTVVGVFRLLNILFDTSWKEGAVLFFEIGSDEKTDNGPESAKKERLMLDLCVICLEHEYNVVFVP</sequence>
<evidence type="ECO:0000256" key="4">
    <source>
        <dbReference type="ARBA" id="ARBA00022679"/>
    </source>
</evidence>
<evidence type="ECO:0000313" key="13">
    <source>
        <dbReference type="EMBL" id="KAF9615511.1"/>
    </source>
</evidence>
<feature type="domain" description="E3 Ubiquitin ligase MUL1-like" evidence="12">
    <location>
        <begin position="2"/>
        <end position="41"/>
    </location>
</feature>
<dbReference type="OrthoDB" id="66726at2759"/>
<dbReference type="GO" id="GO:0061630">
    <property type="term" value="F:ubiquitin protein ligase activity"/>
    <property type="evidence" value="ECO:0007669"/>
    <property type="project" value="UniProtKB-EC"/>
</dbReference>
<evidence type="ECO:0000256" key="11">
    <source>
        <dbReference type="ARBA" id="ARBA00023136"/>
    </source>
</evidence>
<dbReference type="GO" id="GO:0008270">
    <property type="term" value="F:zinc ion binding"/>
    <property type="evidence" value="ECO:0007669"/>
    <property type="project" value="UniProtKB-KW"/>
</dbReference>
<dbReference type="PANTHER" id="PTHR47568:SF2">
    <property type="entry name" value="E3 UBIQUITIN-PROTEIN LIGASE SP1-RELATED"/>
    <property type="match status" value="1"/>
</dbReference>
<keyword evidence="7" id="KW-0863">Zinc-finger</keyword>
<keyword evidence="14" id="KW-1185">Reference proteome</keyword>
<comment type="catalytic activity">
    <reaction evidence="1">
        <text>S-ubiquitinyl-[E2 ubiquitin-conjugating enzyme]-L-cysteine + [acceptor protein]-L-lysine = [E2 ubiquitin-conjugating enzyme]-L-cysteine + N(6)-ubiquitinyl-[acceptor protein]-L-lysine.</text>
        <dbReference type="EC" id="2.3.2.27"/>
    </reaction>
</comment>
<organism evidence="13 14">
    <name type="scientific">Coptis chinensis</name>
    <dbReference type="NCBI Taxonomy" id="261450"/>
    <lineage>
        <taxon>Eukaryota</taxon>
        <taxon>Viridiplantae</taxon>
        <taxon>Streptophyta</taxon>
        <taxon>Embryophyta</taxon>
        <taxon>Tracheophyta</taxon>
        <taxon>Spermatophyta</taxon>
        <taxon>Magnoliopsida</taxon>
        <taxon>Ranunculales</taxon>
        <taxon>Ranunculaceae</taxon>
        <taxon>Coptidoideae</taxon>
        <taxon>Coptis</taxon>
    </lineage>
</organism>
<evidence type="ECO:0000256" key="9">
    <source>
        <dbReference type="ARBA" id="ARBA00022833"/>
    </source>
</evidence>
<name>A0A835ICX0_9MAGN</name>
<keyword evidence="11" id="KW-0472">Membrane</keyword>
<evidence type="ECO:0000256" key="6">
    <source>
        <dbReference type="ARBA" id="ARBA00022723"/>
    </source>
</evidence>
<dbReference type="EMBL" id="JADFTS010000003">
    <property type="protein sequence ID" value="KAF9615511.1"/>
    <property type="molecule type" value="Genomic_DNA"/>
</dbReference>
<comment type="subcellular location">
    <subcellularLocation>
        <location evidence="2">Membrane</location>
        <topology evidence="2">Multi-pass membrane protein</topology>
    </subcellularLocation>
</comment>
<evidence type="ECO:0000256" key="7">
    <source>
        <dbReference type="ARBA" id="ARBA00022771"/>
    </source>
</evidence>
<dbReference type="GO" id="GO:0016020">
    <property type="term" value="C:membrane"/>
    <property type="evidence" value="ECO:0007669"/>
    <property type="project" value="UniProtKB-SubCell"/>
</dbReference>
<gene>
    <name evidence="13" type="ORF">IFM89_023893</name>
</gene>
<dbReference type="Pfam" id="PF12483">
    <property type="entry name" value="GIDE"/>
    <property type="match status" value="1"/>
</dbReference>
<dbReference type="InterPro" id="IPR044231">
    <property type="entry name" value="SP1/SPL1"/>
</dbReference>
<keyword evidence="5" id="KW-0812">Transmembrane</keyword>
<dbReference type="Proteomes" id="UP000631114">
    <property type="component" value="Unassembled WGS sequence"/>
</dbReference>
<evidence type="ECO:0000256" key="8">
    <source>
        <dbReference type="ARBA" id="ARBA00022786"/>
    </source>
</evidence>
<evidence type="ECO:0000313" key="14">
    <source>
        <dbReference type="Proteomes" id="UP000631114"/>
    </source>
</evidence>
<comment type="caution">
    <text evidence="13">The sequence shown here is derived from an EMBL/GenBank/DDBJ whole genome shotgun (WGS) entry which is preliminary data.</text>
</comment>